<evidence type="ECO:0000313" key="3">
    <source>
        <dbReference type="Proteomes" id="UP000183915"/>
    </source>
</evidence>
<feature type="domain" description="DUF7336" evidence="1">
    <location>
        <begin position="3"/>
        <end position="68"/>
    </location>
</feature>
<accession>A0ABY0ZFT7</accession>
<dbReference type="Proteomes" id="UP000183915">
    <property type="component" value="Unassembled WGS sequence"/>
</dbReference>
<dbReference type="EMBL" id="FNTT01000002">
    <property type="protein sequence ID" value="SEE61148.1"/>
    <property type="molecule type" value="Genomic_DNA"/>
</dbReference>
<dbReference type="Pfam" id="PF24024">
    <property type="entry name" value="DUF7336"/>
    <property type="match status" value="1"/>
</dbReference>
<dbReference type="InterPro" id="IPR055760">
    <property type="entry name" value="DUF7336"/>
</dbReference>
<evidence type="ECO:0000313" key="2">
    <source>
        <dbReference type="EMBL" id="SEE61148.1"/>
    </source>
</evidence>
<name>A0ABY0ZFT7_9PSED</name>
<organism evidence="2 3">
    <name type="scientific">Pseudomonas kilonensis</name>
    <dbReference type="NCBI Taxonomy" id="132476"/>
    <lineage>
        <taxon>Bacteria</taxon>
        <taxon>Pseudomonadati</taxon>
        <taxon>Pseudomonadota</taxon>
        <taxon>Gammaproteobacteria</taxon>
        <taxon>Pseudomonadales</taxon>
        <taxon>Pseudomonadaceae</taxon>
        <taxon>Pseudomonas</taxon>
    </lineage>
</organism>
<sequence length="76" mass="8631">MNFVYIVIHTHQLPGGNDDIKFIGVYANHASAEEAVKRASLKTGFSETKDGFFIEGYQVGKDHWMEGFFTYVPDEK</sequence>
<proteinExistence type="predicted"/>
<dbReference type="RefSeq" id="WP_074849682.1">
    <property type="nucleotide sequence ID" value="NZ_FNTT01000002.1"/>
</dbReference>
<protein>
    <recommendedName>
        <fullName evidence="1">DUF7336 domain-containing protein</fullName>
    </recommendedName>
</protein>
<comment type="caution">
    <text evidence="2">The sequence shown here is derived from an EMBL/GenBank/DDBJ whole genome shotgun (WGS) entry which is preliminary data.</text>
</comment>
<keyword evidence="3" id="KW-1185">Reference proteome</keyword>
<evidence type="ECO:0000259" key="1">
    <source>
        <dbReference type="Pfam" id="PF24024"/>
    </source>
</evidence>
<gene>
    <name evidence="2" type="ORF">SAMN04490188_4697</name>
</gene>
<reference evidence="2 3" key="1">
    <citation type="submission" date="2016-10" db="EMBL/GenBank/DDBJ databases">
        <authorList>
            <person name="Varghese N."/>
            <person name="Submissions S."/>
        </authorList>
    </citation>
    <scope>NUCLEOTIDE SEQUENCE [LARGE SCALE GENOMIC DNA]</scope>
    <source>
        <strain evidence="2 3">BS3780</strain>
    </source>
</reference>